<keyword evidence="1" id="KW-0472">Membrane</keyword>
<sequence>MLIGVISMILAFITKGEGWPEEIVTLAIAFGMGLLIGYMGYNWFFESEVSTYFENAYNRELAQKRSNLTIQKVKRELNWAWIAVVILAVALGFLESWQSVVGVLLFVLLMLLGMVEGLLFIGVGKLKVLFFTKNKKESASTQPTLSPELLTQIKQYFKLLYHDFEKGEYATAFDRFGHSQKTKEEFHLEIQHFLDEDDLTSFHLEPFSEAETSLSILDVTQSNFEVTLFLHDLKAEEFPIFYLVCKASYKDNKIQAIELVEVGY</sequence>
<proteinExistence type="predicted"/>
<keyword evidence="1" id="KW-0812">Transmembrane</keyword>
<evidence type="ECO:0000313" key="3">
    <source>
        <dbReference type="Proteomes" id="UP000018482"/>
    </source>
</evidence>
<accession>V6Z4L1</accession>
<feature type="transmembrane region" description="Helical" evidence="1">
    <location>
        <begin position="77"/>
        <end position="94"/>
    </location>
</feature>
<evidence type="ECO:0000256" key="1">
    <source>
        <dbReference type="SAM" id="Phobius"/>
    </source>
</evidence>
<organism evidence="2 3">
    <name type="scientific">Streptococcus agalactiae LMG 14747</name>
    <dbReference type="NCBI Taxonomy" id="1154860"/>
    <lineage>
        <taxon>Bacteria</taxon>
        <taxon>Bacillati</taxon>
        <taxon>Bacillota</taxon>
        <taxon>Bacilli</taxon>
        <taxon>Lactobacillales</taxon>
        <taxon>Streptococcaceae</taxon>
        <taxon>Streptococcus</taxon>
    </lineage>
</organism>
<reference evidence="2 3" key="1">
    <citation type="submission" date="2013-05" db="EMBL/GenBank/DDBJ databases">
        <authorList>
            <person name="Richards V.P."/>
            <person name="Durkin S.A.S."/>
            <person name="Kim M."/>
            <person name="Pavinski Bitar P.D."/>
            <person name="Stanhope M.J."/>
            <person name="Town C.D."/>
            <person name="Venter J.C."/>
        </authorList>
    </citation>
    <scope>NUCLEOTIDE SEQUENCE [LARGE SCALE GENOMIC DNA]</scope>
    <source>
        <strain evidence="2 3">LMG 14747</strain>
    </source>
</reference>
<feature type="transmembrane region" description="Helical" evidence="1">
    <location>
        <begin position="26"/>
        <end position="45"/>
    </location>
</feature>
<dbReference type="Proteomes" id="UP000018482">
    <property type="component" value="Unassembled WGS sequence"/>
</dbReference>
<evidence type="ECO:0000313" key="2">
    <source>
        <dbReference type="EMBL" id="ESV54544.1"/>
    </source>
</evidence>
<comment type="caution">
    <text evidence="2">The sequence shown here is derived from an EMBL/GenBank/DDBJ whole genome shotgun (WGS) entry which is preliminary data.</text>
</comment>
<protein>
    <submittedName>
        <fullName evidence="2">Uncharacterized protein</fullName>
    </submittedName>
</protein>
<name>V6Z4L1_STRAG</name>
<keyword evidence="1" id="KW-1133">Transmembrane helix</keyword>
<gene>
    <name evidence="2" type="ORF">SAG0136_04650</name>
</gene>
<dbReference type="AlphaFoldDB" id="V6Z4L1"/>
<feature type="transmembrane region" description="Helical" evidence="1">
    <location>
        <begin position="100"/>
        <end position="123"/>
    </location>
</feature>
<dbReference type="EMBL" id="ANQC01000073">
    <property type="protein sequence ID" value="ESV54544.1"/>
    <property type="molecule type" value="Genomic_DNA"/>
</dbReference>